<reference evidence="2" key="1">
    <citation type="journal article" date="2014" name="Front. Microbiol.">
        <title>High frequency of phylogenetically diverse reductive dehalogenase-homologous genes in deep subseafloor sedimentary metagenomes.</title>
        <authorList>
            <person name="Kawai M."/>
            <person name="Futagami T."/>
            <person name="Toyoda A."/>
            <person name="Takaki Y."/>
            <person name="Nishi S."/>
            <person name="Hori S."/>
            <person name="Arai W."/>
            <person name="Tsubouchi T."/>
            <person name="Morono Y."/>
            <person name="Uchiyama I."/>
            <person name="Ito T."/>
            <person name="Fujiyama A."/>
            <person name="Inagaki F."/>
            <person name="Takami H."/>
        </authorList>
    </citation>
    <scope>NUCLEOTIDE SEQUENCE</scope>
    <source>
        <strain evidence="2">Expedition CK06-06</strain>
    </source>
</reference>
<dbReference type="EMBL" id="BARW01026862">
    <property type="protein sequence ID" value="GAJ10113.1"/>
    <property type="molecule type" value="Genomic_DNA"/>
</dbReference>
<dbReference type="AlphaFoldDB" id="X1TXR1"/>
<feature type="compositionally biased region" description="Gly residues" evidence="1">
    <location>
        <begin position="27"/>
        <end position="39"/>
    </location>
</feature>
<accession>X1TXR1</accession>
<proteinExistence type="predicted"/>
<evidence type="ECO:0000256" key="1">
    <source>
        <dbReference type="SAM" id="MobiDB-lite"/>
    </source>
</evidence>
<protein>
    <submittedName>
        <fullName evidence="2">Uncharacterized protein</fullName>
    </submittedName>
</protein>
<feature type="region of interest" description="Disordered" evidence="1">
    <location>
        <begin position="15"/>
        <end position="39"/>
    </location>
</feature>
<gene>
    <name evidence="2" type="ORF">S12H4_43720</name>
</gene>
<comment type="caution">
    <text evidence="2">The sequence shown here is derived from an EMBL/GenBank/DDBJ whole genome shotgun (WGS) entry which is preliminary data.</text>
</comment>
<name>X1TXR1_9ZZZZ</name>
<sequence length="39" mass="4132">SNLMITLVLEKKINNANTNSRQKGPNGNYGGNSLNGGLE</sequence>
<feature type="non-terminal residue" evidence="2">
    <location>
        <position position="1"/>
    </location>
</feature>
<evidence type="ECO:0000313" key="2">
    <source>
        <dbReference type="EMBL" id="GAJ10113.1"/>
    </source>
</evidence>
<organism evidence="2">
    <name type="scientific">marine sediment metagenome</name>
    <dbReference type="NCBI Taxonomy" id="412755"/>
    <lineage>
        <taxon>unclassified sequences</taxon>
        <taxon>metagenomes</taxon>
        <taxon>ecological metagenomes</taxon>
    </lineage>
</organism>